<dbReference type="PANTHER" id="PTHR30246">
    <property type="entry name" value="2-KETO-3-DEOXY-6-PHOSPHOGLUCONATE ALDOLASE"/>
    <property type="match status" value="1"/>
</dbReference>
<name>A0A378TFZ0_9MYCO</name>
<dbReference type="EC" id="4.1.2.14" evidence="6"/>
<reference evidence="6 7" key="1">
    <citation type="submission" date="2018-06" db="EMBL/GenBank/DDBJ databases">
        <authorList>
            <consortium name="Pathogen Informatics"/>
            <person name="Doyle S."/>
        </authorList>
    </citation>
    <scope>NUCLEOTIDE SEQUENCE [LARGE SCALE GENOMIC DNA]</scope>
    <source>
        <strain evidence="6 7">NCTC10821</strain>
    </source>
</reference>
<gene>
    <name evidence="6" type="primary">eda_1</name>
    <name evidence="6" type="ORF">NCTC10821_03259</name>
</gene>
<comment type="subunit">
    <text evidence="3">Homotrimer.</text>
</comment>
<proteinExistence type="inferred from homology"/>
<evidence type="ECO:0000256" key="2">
    <source>
        <dbReference type="ARBA" id="ARBA00006906"/>
    </source>
</evidence>
<dbReference type="SUPFAM" id="SSF51569">
    <property type="entry name" value="Aldolase"/>
    <property type="match status" value="1"/>
</dbReference>
<comment type="similarity">
    <text evidence="2">Belongs to the KHG/KDPG aldolase family.</text>
</comment>
<protein>
    <submittedName>
        <fullName evidence="6">KHG/KDPG aldolase</fullName>
        <ecNumber evidence="6">4.1.2.14</ecNumber>
    </submittedName>
</protein>
<sequence>MASNRTLDERLSQLWADRVVAVVRAASVPDPAGLCEALRRGGIRTVEFTFTISNIETCLESAVAAAAGTDTVIGAGTVLTADQAQRAIDLGVRFFVTPCHQPDVAALANDHGIPLLDGAMTPSEVHAAHRHGAAAVKIFPAGAVGPKYLKDLHGPFPDIALVPSGGIDASNAHTYLSHGAAAVTAGTSVVSPALVAEGQWDEIEARAAHFVTSLGQAS</sequence>
<evidence type="ECO:0000256" key="5">
    <source>
        <dbReference type="ARBA" id="ARBA00023277"/>
    </source>
</evidence>
<keyword evidence="5" id="KW-0119">Carbohydrate metabolism</keyword>
<dbReference type="Pfam" id="PF01081">
    <property type="entry name" value="Aldolase"/>
    <property type="match status" value="1"/>
</dbReference>
<dbReference type="GO" id="GO:0008675">
    <property type="term" value="F:2-dehydro-3-deoxy-phosphogluconate aldolase activity"/>
    <property type="evidence" value="ECO:0007669"/>
    <property type="project" value="UniProtKB-EC"/>
</dbReference>
<dbReference type="EMBL" id="UGQT01000001">
    <property type="protein sequence ID" value="STZ59721.1"/>
    <property type="molecule type" value="Genomic_DNA"/>
</dbReference>
<keyword evidence="4 6" id="KW-0456">Lyase</keyword>
<dbReference type="Gene3D" id="3.20.20.70">
    <property type="entry name" value="Aldolase class I"/>
    <property type="match status" value="1"/>
</dbReference>
<dbReference type="PANTHER" id="PTHR30246:SF1">
    <property type="entry name" value="2-DEHYDRO-3-DEOXY-6-PHOSPHOGALACTONATE ALDOLASE-RELATED"/>
    <property type="match status" value="1"/>
</dbReference>
<dbReference type="CDD" id="cd00452">
    <property type="entry name" value="KDPG_aldolase"/>
    <property type="match status" value="1"/>
</dbReference>
<dbReference type="Proteomes" id="UP000254978">
    <property type="component" value="Unassembled WGS sequence"/>
</dbReference>
<dbReference type="OrthoDB" id="9805177at2"/>
<keyword evidence="7" id="KW-1185">Reference proteome</keyword>
<accession>A0A378TFZ0</accession>
<dbReference type="InterPro" id="IPR013785">
    <property type="entry name" value="Aldolase_TIM"/>
</dbReference>
<evidence type="ECO:0000256" key="3">
    <source>
        <dbReference type="ARBA" id="ARBA00011233"/>
    </source>
</evidence>
<evidence type="ECO:0000313" key="7">
    <source>
        <dbReference type="Proteomes" id="UP000254978"/>
    </source>
</evidence>
<dbReference type="AlphaFoldDB" id="A0A378TFZ0"/>
<evidence type="ECO:0000313" key="6">
    <source>
        <dbReference type="EMBL" id="STZ59721.1"/>
    </source>
</evidence>
<dbReference type="InterPro" id="IPR000887">
    <property type="entry name" value="Aldlse_KDPG_KHG"/>
</dbReference>
<dbReference type="NCBIfam" id="TIGR01182">
    <property type="entry name" value="eda"/>
    <property type="match status" value="1"/>
</dbReference>
<comment type="pathway">
    <text evidence="1">Carbohydrate acid metabolism.</text>
</comment>
<evidence type="ECO:0000256" key="4">
    <source>
        <dbReference type="ARBA" id="ARBA00023239"/>
    </source>
</evidence>
<evidence type="ECO:0000256" key="1">
    <source>
        <dbReference type="ARBA" id="ARBA00004761"/>
    </source>
</evidence>
<organism evidence="6 7">
    <name type="scientific">Mycolicibacterium tokaiense</name>
    <dbReference type="NCBI Taxonomy" id="39695"/>
    <lineage>
        <taxon>Bacteria</taxon>
        <taxon>Bacillati</taxon>
        <taxon>Actinomycetota</taxon>
        <taxon>Actinomycetes</taxon>
        <taxon>Mycobacteriales</taxon>
        <taxon>Mycobacteriaceae</taxon>
        <taxon>Mycolicibacterium</taxon>
    </lineage>
</organism>